<accession>A0A8J2NUK5</accession>
<proteinExistence type="predicted"/>
<evidence type="ECO:0000313" key="5">
    <source>
        <dbReference type="Proteomes" id="UP000708208"/>
    </source>
</evidence>
<organism evidence="4 5">
    <name type="scientific">Allacma fusca</name>
    <dbReference type="NCBI Taxonomy" id="39272"/>
    <lineage>
        <taxon>Eukaryota</taxon>
        <taxon>Metazoa</taxon>
        <taxon>Ecdysozoa</taxon>
        <taxon>Arthropoda</taxon>
        <taxon>Hexapoda</taxon>
        <taxon>Collembola</taxon>
        <taxon>Symphypleona</taxon>
        <taxon>Sminthuridae</taxon>
        <taxon>Allacma</taxon>
    </lineage>
</organism>
<protein>
    <recommendedName>
        <fullName evidence="3">AB hydrolase-1 domain-containing protein</fullName>
    </recommendedName>
</protein>
<name>A0A8J2NUK5_9HEXA</name>
<comment type="caution">
    <text evidence="4">The sequence shown here is derived from an EMBL/GenBank/DDBJ whole genome shotgun (WGS) entry which is preliminary data.</text>
</comment>
<evidence type="ECO:0000313" key="4">
    <source>
        <dbReference type="EMBL" id="CAG7726828.1"/>
    </source>
</evidence>
<evidence type="ECO:0000256" key="1">
    <source>
        <dbReference type="ARBA" id="ARBA00022963"/>
    </source>
</evidence>
<sequence length="274" mass="31222">LHQLYMFDGPAALNYILNVTGQPQLNWVGFSLGNNVLVGMLSIYPEYNSKIKFGGAMGPAIYFGKTRSPLLRQWASVSNFFESVAFSWLNGEILPLMLSNYFRQLYMTLCSASIRSYFPQICTSYFDLIDSKDAAQENLAYYSAILSLFPATTSARVVTHWLQLIGNGQFQNFDYGMGGNLYHYGSTSPPAYNLTNVKVPLLILWGENDSFTTEEDVLRASKDLPNVIRNIRVEWKKWNHLDFLYGKDSDILVYDHILRYLTKYNPTVDMVSVV</sequence>
<feature type="non-terminal residue" evidence="4">
    <location>
        <position position="1"/>
    </location>
</feature>
<dbReference type="GO" id="GO:0016042">
    <property type="term" value="P:lipid catabolic process"/>
    <property type="evidence" value="ECO:0007669"/>
    <property type="project" value="UniProtKB-KW"/>
</dbReference>
<reference evidence="4" key="1">
    <citation type="submission" date="2021-06" db="EMBL/GenBank/DDBJ databases">
        <authorList>
            <person name="Hodson N. C."/>
            <person name="Mongue J. A."/>
            <person name="Jaron S. K."/>
        </authorList>
    </citation>
    <scope>NUCLEOTIDE SEQUENCE</scope>
</reference>
<dbReference type="OrthoDB" id="9974421at2759"/>
<keyword evidence="5" id="KW-1185">Reference proteome</keyword>
<feature type="domain" description="AB hydrolase-1" evidence="3">
    <location>
        <begin position="10"/>
        <end position="244"/>
    </location>
</feature>
<dbReference type="Proteomes" id="UP000708208">
    <property type="component" value="Unassembled WGS sequence"/>
</dbReference>
<dbReference type="PANTHER" id="PTHR11005">
    <property type="entry name" value="LYSOSOMAL ACID LIPASE-RELATED"/>
    <property type="match status" value="1"/>
</dbReference>
<dbReference type="EMBL" id="CAJVCH010140572">
    <property type="protein sequence ID" value="CAG7726828.1"/>
    <property type="molecule type" value="Genomic_DNA"/>
</dbReference>
<keyword evidence="2" id="KW-0443">Lipid metabolism</keyword>
<dbReference type="AlphaFoldDB" id="A0A8J2NUK5"/>
<keyword evidence="1" id="KW-0442">Lipid degradation</keyword>
<dbReference type="Pfam" id="PF00561">
    <property type="entry name" value="Abhydrolase_1"/>
    <property type="match status" value="1"/>
</dbReference>
<evidence type="ECO:0000259" key="3">
    <source>
        <dbReference type="Pfam" id="PF00561"/>
    </source>
</evidence>
<evidence type="ECO:0000256" key="2">
    <source>
        <dbReference type="ARBA" id="ARBA00023098"/>
    </source>
</evidence>
<gene>
    <name evidence="4" type="ORF">AFUS01_LOCUS15713</name>
</gene>
<dbReference type="InterPro" id="IPR000073">
    <property type="entry name" value="AB_hydrolase_1"/>
</dbReference>